<evidence type="ECO:0000313" key="3">
    <source>
        <dbReference type="Proteomes" id="UP001528040"/>
    </source>
</evidence>
<dbReference type="RefSeq" id="WP_271051958.1">
    <property type="nucleotide sequence ID" value="NZ_JAQIIO010000001.1"/>
</dbReference>
<reference evidence="2 3" key="1">
    <citation type="submission" date="2023-01" db="EMBL/GenBank/DDBJ databases">
        <authorList>
            <person name="Yoon J.-W."/>
        </authorList>
    </citation>
    <scope>NUCLEOTIDE SEQUENCE [LARGE SCALE GENOMIC DNA]</scope>
    <source>
        <strain evidence="2 3">KMU-50</strain>
    </source>
</reference>
<proteinExistence type="predicted"/>
<dbReference type="EMBL" id="JAQIIO010000001">
    <property type="protein sequence ID" value="MDA5092489.1"/>
    <property type="molecule type" value="Genomic_DNA"/>
</dbReference>
<keyword evidence="1" id="KW-0812">Transmembrane</keyword>
<evidence type="ECO:0000256" key="1">
    <source>
        <dbReference type="SAM" id="Phobius"/>
    </source>
</evidence>
<keyword evidence="1" id="KW-0472">Membrane</keyword>
<feature type="transmembrane region" description="Helical" evidence="1">
    <location>
        <begin position="500"/>
        <end position="518"/>
    </location>
</feature>
<name>A0ABT4VW66_9RHOB</name>
<accession>A0ABT4VW66</accession>
<gene>
    <name evidence="2" type="ORF">O2N63_00100</name>
</gene>
<sequence>MGDTKQAHQDELEIAQNTEIQKLGWLSSYSRQILLGRHALRSFYVLSDQMAQYEAKSVSTLSHNTAGDTLRLLRALVEVLSGINKTTSRISAPYEPIDRPVVFFLGESRIGRMLSVSTSPTDMPAIAPGTGFSIDGLSTNNNARWISQSVQEPAIGILAFETAKVRKGIGLSNKALADSRCEQLLLTKLWPLEQGRVWQAGELFAPFNSAHKGAFNFWADWYQGFLDGKPLDWELQRRVALIPDEDWENGPEHIAQKIEEIKAAYLAEKLPVAEDLAFDQDTCTFHTVPRVMAKPDLLGATLSQVEDALEDVMENYSNGINERSTEFKKLSRTFRKYGNDPQRIEMDFTTVHAGLTRQIISGELPPSEENLALQSALEEGAKAVRATHPEVAENRRILQEQSLRELTPDEKSTLEEALPVLQAISDEALAEEWAQDIPALTNDSLMPIPDTAPRLPGADEATRIFGRTSKMAIMMQKYPEIVERIHNSTTYKSVKLIKDGATVVGWVMLIVGLGLRVLGII</sequence>
<organism evidence="2 3">
    <name type="scientific">Aliiroseovarius salicola</name>
    <dbReference type="NCBI Taxonomy" id="3009082"/>
    <lineage>
        <taxon>Bacteria</taxon>
        <taxon>Pseudomonadati</taxon>
        <taxon>Pseudomonadota</taxon>
        <taxon>Alphaproteobacteria</taxon>
        <taxon>Rhodobacterales</taxon>
        <taxon>Paracoccaceae</taxon>
        <taxon>Aliiroseovarius</taxon>
    </lineage>
</organism>
<keyword evidence="3" id="KW-1185">Reference proteome</keyword>
<keyword evidence="1" id="KW-1133">Transmembrane helix</keyword>
<protein>
    <submittedName>
        <fullName evidence="2">Uncharacterized protein</fullName>
    </submittedName>
</protein>
<dbReference type="Proteomes" id="UP001528040">
    <property type="component" value="Unassembled WGS sequence"/>
</dbReference>
<evidence type="ECO:0000313" key="2">
    <source>
        <dbReference type="EMBL" id="MDA5092489.1"/>
    </source>
</evidence>
<comment type="caution">
    <text evidence="2">The sequence shown here is derived from an EMBL/GenBank/DDBJ whole genome shotgun (WGS) entry which is preliminary data.</text>
</comment>